<dbReference type="Pfam" id="PF07758">
    <property type="entry name" value="DUF1614"/>
    <property type="match status" value="1"/>
</dbReference>
<name>A0A7C0ZER3_UNCW3</name>
<keyword evidence="1" id="KW-0472">Membrane</keyword>
<feature type="non-terminal residue" evidence="2">
    <location>
        <position position="1"/>
    </location>
</feature>
<comment type="caution">
    <text evidence="2">The sequence shown here is derived from an EMBL/GenBank/DDBJ whole genome shotgun (WGS) entry which is preliminary data.</text>
</comment>
<dbReference type="InterPro" id="IPR011672">
    <property type="entry name" value="DUF1614"/>
</dbReference>
<proteinExistence type="predicted"/>
<evidence type="ECO:0000313" key="2">
    <source>
        <dbReference type="EMBL" id="HDI83899.1"/>
    </source>
</evidence>
<sequence length="27" mass="2621">GRGVMSIGGAGVFDGIFLVGIISALLT</sequence>
<dbReference type="AlphaFoldDB" id="A0A7C0ZER3"/>
<dbReference type="Proteomes" id="UP000885847">
    <property type="component" value="Unassembled WGS sequence"/>
</dbReference>
<keyword evidence="1" id="KW-0812">Transmembrane</keyword>
<reference evidence="2" key="1">
    <citation type="journal article" date="2020" name="mSystems">
        <title>Genome- and Community-Level Interaction Insights into Carbon Utilization and Element Cycling Functions of Hydrothermarchaeota in Hydrothermal Sediment.</title>
        <authorList>
            <person name="Zhou Z."/>
            <person name="Liu Y."/>
            <person name="Xu W."/>
            <person name="Pan J."/>
            <person name="Luo Z.H."/>
            <person name="Li M."/>
        </authorList>
    </citation>
    <scope>NUCLEOTIDE SEQUENCE [LARGE SCALE GENOMIC DNA]</scope>
    <source>
        <strain evidence="2">HyVt-102</strain>
    </source>
</reference>
<dbReference type="EMBL" id="DQWE01000412">
    <property type="protein sequence ID" value="HDI83899.1"/>
    <property type="molecule type" value="Genomic_DNA"/>
</dbReference>
<protein>
    <submittedName>
        <fullName evidence="2">DUF1614 domain-containing protein</fullName>
    </submittedName>
</protein>
<accession>A0A7C0ZER3</accession>
<gene>
    <name evidence="2" type="ORF">ENF18_08945</name>
</gene>
<keyword evidence="1" id="KW-1133">Transmembrane helix</keyword>
<feature type="transmembrane region" description="Helical" evidence="1">
    <location>
        <begin position="6"/>
        <end position="26"/>
    </location>
</feature>
<evidence type="ECO:0000256" key="1">
    <source>
        <dbReference type="SAM" id="Phobius"/>
    </source>
</evidence>
<organism evidence="2">
    <name type="scientific">candidate division WOR-3 bacterium</name>
    <dbReference type="NCBI Taxonomy" id="2052148"/>
    <lineage>
        <taxon>Bacteria</taxon>
        <taxon>Bacteria division WOR-3</taxon>
    </lineage>
</organism>